<evidence type="ECO:0000259" key="14">
    <source>
        <dbReference type="PROSITE" id="PS51194"/>
    </source>
</evidence>
<dbReference type="InterPro" id="IPR042115">
    <property type="entry name" value="PriA_3primeBD_sf"/>
</dbReference>
<dbReference type="PANTHER" id="PTHR30580">
    <property type="entry name" value="PRIMOSOMAL PROTEIN N"/>
    <property type="match status" value="1"/>
</dbReference>
<dbReference type="STRING" id="89059.LAC1533_1022"/>
<dbReference type="GO" id="GO:0006269">
    <property type="term" value="P:DNA replication, synthesis of primer"/>
    <property type="evidence" value="ECO:0007669"/>
    <property type="project" value="UniProtKB-KW"/>
</dbReference>
<keyword evidence="4 12" id="KW-0547">Nucleotide-binding</keyword>
<dbReference type="PROSITE" id="PS51192">
    <property type="entry name" value="HELICASE_ATP_BIND_1"/>
    <property type="match status" value="1"/>
</dbReference>
<dbReference type="Proteomes" id="UP000190935">
    <property type="component" value="Chromosome I"/>
</dbReference>
<dbReference type="InterPro" id="IPR040498">
    <property type="entry name" value="PriA_CRR"/>
</dbReference>
<dbReference type="PROSITE" id="PS51194">
    <property type="entry name" value="HELICASE_CTER"/>
    <property type="match status" value="1"/>
</dbReference>
<reference evidence="16" key="3">
    <citation type="submission" date="2016-11" db="EMBL/GenBank/DDBJ databases">
        <authorList>
            <person name="Jaros S."/>
            <person name="Januszkiewicz K."/>
            <person name="Wedrychowicz H."/>
        </authorList>
    </citation>
    <scope>NUCLEOTIDE SEQUENCE [LARGE SCALE GENOMIC DNA]</scope>
    <source>
        <strain evidence="16">ACA-DC 1533</strain>
    </source>
</reference>
<dbReference type="NCBIfam" id="NF004066">
    <property type="entry name" value="PRK05580.1-3"/>
    <property type="match status" value="1"/>
</dbReference>
<feature type="binding site" evidence="12">
    <location>
        <position position="541"/>
    </location>
    <ligand>
        <name>Zn(2+)</name>
        <dbReference type="ChEBI" id="CHEBI:29105"/>
        <label>2</label>
    </ligand>
</feature>
<evidence type="ECO:0000256" key="10">
    <source>
        <dbReference type="ARBA" id="ARBA00023235"/>
    </source>
</evidence>
<dbReference type="InterPro" id="IPR041236">
    <property type="entry name" value="PriA_C"/>
</dbReference>
<dbReference type="Pfam" id="PF18074">
    <property type="entry name" value="PriA_C"/>
    <property type="match status" value="1"/>
</dbReference>
<keyword evidence="10 12" id="KW-0413">Isomerase</keyword>
<feature type="domain" description="Helicase C-terminal" evidence="14">
    <location>
        <begin position="546"/>
        <end position="703"/>
    </location>
</feature>
<keyword evidence="8 12" id="KW-0067">ATP-binding</keyword>
<evidence type="ECO:0000256" key="8">
    <source>
        <dbReference type="ARBA" id="ARBA00022840"/>
    </source>
</evidence>
<evidence type="ECO:0000256" key="12">
    <source>
        <dbReference type="HAMAP-Rule" id="MF_00983"/>
    </source>
</evidence>
<dbReference type="GO" id="GO:0006270">
    <property type="term" value="P:DNA replication initiation"/>
    <property type="evidence" value="ECO:0007669"/>
    <property type="project" value="TreeGrafter"/>
</dbReference>
<dbReference type="Pfam" id="PF18319">
    <property type="entry name" value="Zn_ribbon_PriA"/>
    <property type="match status" value="1"/>
</dbReference>
<dbReference type="GO" id="GO:0006310">
    <property type="term" value="P:DNA recombination"/>
    <property type="evidence" value="ECO:0007669"/>
    <property type="project" value="InterPro"/>
</dbReference>
<accession>A0A0R2K7B0</accession>
<evidence type="ECO:0000256" key="2">
    <source>
        <dbReference type="ARBA" id="ARBA00022705"/>
    </source>
</evidence>
<keyword evidence="1 12" id="KW-0639">Primosome</keyword>
<dbReference type="Gene3D" id="3.40.1440.60">
    <property type="entry name" value="PriA, 3(prime) DNA-binding domain"/>
    <property type="match status" value="1"/>
</dbReference>
<dbReference type="GO" id="GO:0008270">
    <property type="term" value="F:zinc ion binding"/>
    <property type="evidence" value="ECO:0007669"/>
    <property type="project" value="UniProtKB-UniRule"/>
</dbReference>
<keyword evidence="6 12" id="KW-0347">Helicase</keyword>
<evidence type="ECO:0000256" key="3">
    <source>
        <dbReference type="ARBA" id="ARBA00022723"/>
    </source>
</evidence>
<evidence type="ECO:0000256" key="1">
    <source>
        <dbReference type="ARBA" id="ARBA00022515"/>
    </source>
</evidence>
<reference evidence="15 17" key="1">
    <citation type="journal article" date="2015" name="Genome Announc.">
        <title>Expanding the biotechnology potential of lactobacilli through comparative genomics of 213 strains and associated genera.</title>
        <authorList>
            <person name="Sun Z."/>
            <person name="Harris H.M."/>
            <person name="McCann A."/>
            <person name="Guo C."/>
            <person name="Argimon S."/>
            <person name="Zhang W."/>
            <person name="Yang X."/>
            <person name="Jeffery I.B."/>
            <person name="Cooney J.C."/>
            <person name="Kagawa T.F."/>
            <person name="Liu W."/>
            <person name="Song Y."/>
            <person name="Salvetti E."/>
            <person name="Wrobel A."/>
            <person name="Rasinkangas P."/>
            <person name="Parkhill J."/>
            <person name="Rea M.C."/>
            <person name="O'Sullivan O."/>
            <person name="Ritari J."/>
            <person name="Douillard F.P."/>
            <person name="Paul Ross R."/>
            <person name="Yang R."/>
            <person name="Briner A.E."/>
            <person name="Felis G.E."/>
            <person name="de Vos W.M."/>
            <person name="Barrangou R."/>
            <person name="Klaenhammer T.R."/>
            <person name="Caufield P.W."/>
            <person name="Cui Y."/>
            <person name="Zhang H."/>
            <person name="O'Toole P.W."/>
        </authorList>
    </citation>
    <scope>NUCLEOTIDE SEQUENCE [LARGE SCALE GENOMIC DNA]</scope>
    <source>
        <strain evidence="15 17">DSM 15353</strain>
    </source>
</reference>
<dbReference type="InterPro" id="IPR014001">
    <property type="entry name" value="Helicase_ATP-bd"/>
</dbReference>
<dbReference type="GeneID" id="95349123"/>
<dbReference type="RefSeq" id="WP_269147256.1">
    <property type="nucleotide sequence ID" value="NZ_JQBK01000039.1"/>
</dbReference>
<dbReference type="PATRIC" id="fig|89059.3.peg.1464"/>
<keyword evidence="9 12" id="KW-0238">DNA-binding</keyword>
<dbReference type="SMART" id="SM00490">
    <property type="entry name" value="HELICc"/>
    <property type="match status" value="1"/>
</dbReference>
<feature type="domain" description="Helicase ATP-binding" evidence="13">
    <location>
        <begin position="283"/>
        <end position="449"/>
    </location>
</feature>
<feature type="binding site" evidence="12">
    <location>
        <position position="551"/>
    </location>
    <ligand>
        <name>Zn(2+)</name>
        <dbReference type="ChEBI" id="CHEBI:29105"/>
        <label>1</label>
    </ligand>
</feature>
<dbReference type="Gene3D" id="3.40.50.300">
    <property type="entry name" value="P-loop containing nucleotide triphosphate hydrolases"/>
    <property type="match status" value="2"/>
</dbReference>
<feature type="binding site" evidence="12">
    <location>
        <position position="538"/>
    </location>
    <ligand>
        <name>Zn(2+)</name>
        <dbReference type="ChEBI" id="CHEBI:29105"/>
        <label>2</label>
    </ligand>
</feature>
<dbReference type="InterPro" id="IPR027417">
    <property type="entry name" value="P-loop_NTPase"/>
</dbReference>
<feature type="binding site" evidence="12">
    <location>
        <position position="514"/>
    </location>
    <ligand>
        <name>Zn(2+)</name>
        <dbReference type="ChEBI" id="CHEBI:29105"/>
        <label>1</label>
    </ligand>
</feature>
<dbReference type="AlphaFoldDB" id="A0A0R2K7B0"/>
<evidence type="ECO:0000256" key="6">
    <source>
        <dbReference type="ARBA" id="ARBA00022806"/>
    </source>
</evidence>
<dbReference type="GO" id="GO:0006302">
    <property type="term" value="P:double-strand break repair"/>
    <property type="evidence" value="ECO:0007669"/>
    <property type="project" value="InterPro"/>
</dbReference>
<evidence type="ECO:0000256" key="5">
    <source>
        <dbReference type="ARBA" id="ARBA00022801"/>
    </source>
</evidence>
<evidence type="ECO:0000313" key="15">
    <source>
        <dbReference type="EMBL" id="KRN83734.1"/>
    </source>
</evidence>
<dbReference type="Proteomes" id="UP000051491">
    <property type="component" value="Unassembled WGS sequence"/>
</dbReference>
<dbReference type="EMBL" id="LT630287">
    <property type="protein sequence ID" value="SFV40442.1"/>
    <property type="molecule type" value="Genomic_DNA"/>
</dbReference>
<comment type="cofactor">
    <cofactor evidence="12">
        <name>Zn(2+)</name>
        <dbReference type="ChEBI" id="CHEBI:29105"/>
    </cofactor>
    <text evidence="12">Binds 2 zinc ions per subunit.</text>
</comment>
<gene>
    <name evidence="12" type="primary">priA</name>
    <name evidence="15" type="ORF">IV43_GL001362</name>
    <name evidence="16" type="ORF">LAC1533_1022</name>
</gene>
<evidence type="ECO:0000313" key="18">
    <source>
        <dbReference type="Proteomes" id="UP000190935"/>
    </source>
</evidence>
<dbReference type="CDD" id="cd17929">
    <property type="entry name" value="DEXHc_priA"/>
    <property type="match status" value="1"/>
</dbReference>
<evidence type="ECO:0000313" key="16">
    <source>
        <dbReference type="EMBL" id="SFV40442.1"/>
    </source>
</evidence>
<dbReference type="SUPFAM" id="SSF52540">
    <property type="entry name" value="P-loop containing nucleoside triphosphate hydrolases"/>
    <property type="match status" value="2"/>
</dbReference>
<evidence type="ECO:0000256" key="7">
    <source>
        <dbReference type="ARBA" id="ARBA00022833"/>
    </source>
</evidence>
<proteinExistence type="inferred from homology"/>
<comment type="catalytic activity">
    <reaction evidence="11 12">
        <text>ATP + H2O = ADP + phosphate + H(+)</text>
        <dbReference type="Rhea" id="RHEA:13065"/>
        <dbReference type="ChEBI" id="CHEBI:15377"/>
        <dbReference type="ChEBI" id="CHEBI:15378"/>
        <dbReference type="ChEBI" id="CHEBI:30616"/>
        <dbReference type="ChEBI" id="CHEBI:43474"/>
        <dbReference type="ChEBI" id="CHEBI:456216"/>
        <dbReference type="EC" id="5.6.2.4"/>
    </reaction>
</comment>
<dbReference type="InterPro" id="IPR001650">
    <property type="entry name" value="Helicase_C-like"/>
</dbReference>
<evidence type="ECO:0000313" key="17">
    <source>
        <dbReference type="Proteomes" id="UP000051491"/>
    </source>
</evidence>
<name>A0A0R2K7B0_9LACO</name>
<organism evidence="15 17">
    <name type="scientific">Ligilactobacillus acidipiscis</name>
    <dbReference type="NCBI Taxonomy" id="89059"/>
    <lineage>
        <taxon>Bacteria</taxon>
        <taxon>Bacillati</taxon>
        <taxon>Bacillota</taxon>
        <taxon>Bacilli</taxon>
        <taxon>Lactobacillales</taxon>
        <taxon>Lactobacillaceae</taxon>
        <taxon>Ligilactobacillus</taxon>
    </lineage>
</organism>
<comment type="similarity">
    <text evidence="12">Belongs to the helicase family. PriA subfamily.</text>
</comment>
<dbReference type="GO" id="GO:1990077">
    <property type="term" value="C:primosome complex"/>
    <property type="evidence" value="ECO:0007669"/>
    <property type="project" value="UniProtKB-UniRule"/>
</dbReference>
<dbReference type="PANTHER" id="PTHR30580:SF0">
    <property type="entry name" value="PRIMOSOMAL PROTEIN N"/>
    <property type="match status" value="1"/>
</dbReference>
<dbReference type="GO" id="GO:0016787">
    <property type="term" value="F:hydrolase activity"/>
    <property type="evidence" value="ECO:0007669"/>
    <property type="project" value="UniProtKB-KW"/>
</dbReference>
<comment type="function">
    <text evidence="12">Initiates the restart of stalled replication forks, which reloads the replicative helicase on sites other than the origin of replication. Recognizes and binds to abandoned replication forks and remodels them to uncover a helicase loading site. Promotes assembly of the primosome at these replication forks.</text>
</comment>
<dbReference type="InterPro" id="IPR005259">
    <property type="entry name" value="PriA"/>
</dbReference>
<dbReference type="Pfam" id="PF00271">
    <property type="entry name" value="Helicase_C"/>
    <property type="match status" value="1"/>
</dbReference>
<dbReference type="FunFam" id="3.40.50.300:FF:000489">
    <property type="entry name" value="Primosome assembly protein PriA"/>
    <property type="match status" value="1"/>
</dbReference>
<dbReference type="NCBIfam" id="TIGR00595">
    <property type="entry name" value="priA"/>
    <property type="match status" value="1"/>
</dbReference>
<dbReference type="GO" id="GO:0043138">
    <property type="term" value="F:3'-5' DNA helicase activity"/>
    <property type="evidence" value="ECO:0007669"/>
    <property type="project" value="UniProtKB-EC"/>
</dbReference>
<comment type="subunit">
    <text evidence="12">Component of the replication restart primosome.</text>
</comment>
<keyword evidence="7 12" id="KW-0862">Zinc</keyword>
<evidence type="ECO:0000256" key="9">
    <source>
        <dbReference type="ARBA" id="ARBA00023125"/>
    </source>
</evidence>
<protein>
    <recommendedName>
        <fullName evidence="12">Replication restart protein PriA</fullName>
    </recommendedName>
    <alternativeName>
        <fullName evidence="12">ATP-dependent DNA helicase PriA</fullName>
        <ecNumber evidence="12">5.6.2.4</ecNumber>
    </alternativeName>
    <alternativeName>
        <fullName evidence="12">DNA 3'-5' helicase PriA</fullName>
    </alternativeName>
</protein>
<evidence type="ECO:0000256" key="4">
    <source>
        <dbReference type="ARBA" id="ARBA00022741"/>
    </source>
</evidence>
<keyword evidence="3 12" id="KW-0479">Metal-binding</keyword>
<dbReference type="InterPro" id="IPR011545">
    <property type="entry name" value="DEAD/DEAH_box_helicase_dom"/>
</dbReference>
<sequence>MSEQFAEVIVDVPSMQTNQPYTYAIPTEWIGQVFPGMRVIVPFGKRKILGFTTKILSKRPGVSFKIKEIEEVLDLTPVLNTEMLEMASWLAKWTFSFKISCLQVMLPAAMRASYNKTIKLTSTEVSEEVKQLFDEQNEVKFDSKELSADVFKKLSKLSREKKAEVIYQVHDRARTKKVTAIKSLLNAQEVQKQKELLRVNADKLRLLLDFLGKMGSQILTQKDAIKKTGLSAAVFTQGEKKGWLKKEKVEKYRDPYRDAEIKRTKPKQLKAAQQKAVERIDHSIVQQQDKVFLLQGVTGSGKTEVYLYTIACALKNKQTALMLVPEISLTPQMVRRVKSRFGSNVAVLHSGLSEGEKYDEWRRIERNEATVVVGARSAVFAPLENIGIIIMDEEHETSYKQEDMPEYNARDVAIKRGSWHHCPVVLGSATPSLESRARAQKGVYEWLRLDERINGQPLPEVQLIDMRQELKRAPAVDISTPLLDAIKQRLEQKEQVVLMLNRRGYSSFIMCRECGFVLKCPNCDISLTLHMDSHSMKCHYCGHEEPIPRTCPSCQSKKIRYYGTGTEKVEQELQQLLPETKILRMDVDTTRRKGAHAKLLRQFGNKEADILLGTQMIAKGLDFPDVTLVGVLNADTSLSLPNFRSAERTFQLLTQVSGRAGRADKLGQVVIQTFNPKHYAIQLAKKQNYEKFFGIEMNMRHRGGYPPYFFTTQIVTSGPNEADVAKKMFEIDGQLKQVLSSQAVILGPTPKPIMRINNQFYYQLVIKYKKEPELDAFLEDLLLNSQKEARQKLKLKIDRDPIDFI</sequence>
<dbReference type="EC" id="5.6.2.4" evidence="12"/>
<evidence type="ECO:0000259" key="13">
    <source>
        <dbReference type="PROSITE" id="PS51192"/>
    </source>
</evidence>
<dbReference type="FunFam" id="3.40.1440.60:FF:000001">
    <property type="entry name" value="Primosomal protein N"/>
    <property type="match status" value="1"/>
</dbReference>
<comment type="catalytic activity">
    <reaction evidence="12">
        <text>Couples ATP hydrolysis with the unwinding of duplex DNA by translocating in the 3'-5' direction.</text>
        <dbReference type="EC" id="5.6.2.4"/>
    </reaction>
</comment>
<dbReference type="HAMAP" id="MF_00983">
    <property type="entry name" value="PriA"/>
    <property type="match status" value="1"/>
</dbReference>
<dbReference type="Pfam" id="PF17764">
    <property type="entry name" value="PriA_3primeBD"/>
    <property type="match status" value="1"/>
</dbReference>
<dbReference type="InterPro" id="IPR041222">
    <property type="entry name" value="PriA_3primeBD"/>
</dbReference>
<feature type="binding site" evidence="12">
    <location>
        <position position="520"/>
    </location>
    <ligand>
        <name>Zn(2+)</name>
        <dbReference type="ChEBI" id="CHEBI:29105"/>
        <label>2</label>
    </ligand>
</feature>
<dbReference type="CDD" id="cd18804">
    <property type="entry name" value="SF2_C_priA"/>
    <property type="match status" value="1"/>
</dbReference>
<evidence type="ECO:0000256" key="11">
    <source>
        <dbReference type="ARBA" id="ARBA00048988"/>
    </source>
</evidence>
<dbReference type="SMART" id="SM00487">
    <property type="entry name" value="DEXDc"/>
    <property type="match status" value="1"/>
</dbReference>
<dbReference type="GO" id="GO:0003677">
    <property type="term" value="F:DNA binding"/>
    <property type="evidence" value="ECO:0007669"/>
    <property type="project" value="UniProtKB-UniRule"/>
</dbReference>
<dbReference type="Pfam" id="PF00270">
    <property type="entry name" value="DEAD"/>
    <property type="match status" value="1"/>
</dbReference>
<dbReference type="KEGG" id="laca:LAC1533_1022"/>
<keyword evidence="2 12" id="KW-0235">DNA replication</keyword>
<dbReference type="EMBL" id="JQBK01000039">
    <property type="protein sequence ID" value="KRN83734.1"/>
    <property type="molecule type" value="Genomic_DNA"/>
</dbReference>
<feature type="binding site" evidence="12">
    <location>
        <position position="523"/>
    </location>
    <ligand>
        <name>Zn(2+)</name>
        <dbReference type="ChEBI" id="CHEBI:29105"/>
        <label>2</label>
    </ligand>
</feature>
<feature type="binding site" evidence="12">
    <location>
        <position position="511"/>
    </location>
    <ligand>
        <name>Zn(2+)</name>
        <dbReference type="ChEBI" id="CHEBI:29105"/>
        <label>1</label>
    </ligand>
</feature>
<reference evidence="18" key="2">
    <citation type="submission" date="2016-11" db="EMBL/GenBank/DDBJ databases">
        <authorList>
            <person name="Papadimitriou K."/>
        </authorList>
    </citation>
    <scope>NUCLEOTIDE SEQUENCE [LARGE SCALE GENOMIC DNA]</scope>
    <source>
        <strain evidence="18">ACA-DC 1533</strain>
    </source>
</reference>
<keyword evidence="5 12" id="KW-0378">Hydrolase</keyword>
<dbReference type="GO" id="GO:0005524">
    <property type="term" value="F:ATP binding"/>
    <property type="evidence" value="ECO:0007669"/>
    <property type="project" value="UniProtKB-UniRule"/>
</dbReference>
<feature type="binding site" evidence="12">
    <location>
        <position position="554"/>
    </location>
    <ligand>
        <name>Zn(2+)</name>
        <dbReference type="ChEBI" id="CHEBI:29105"/>
        <label>1</label>
    </ligand>
</feature>